<keyword evidence="8 9" id="KW-0325">Glycoprotein</keyword>
<evidence type="ECO:0000256" key="5">
    <source>
        <dbReference type="ARBA" id="ARBA00022989"/>
    </source>
</evidence>
<evidence type="ECO:0000256" key="3">
    <source>
        <dbReference type="ARBA" id="ARBA00022679"/>
    </source>
</evidence>
<dbReference type="AlphaFoldDB" id="A0AAV7KRL7"/>
<keyword evidence="6 9" id="KW-0333">Golgi apparatus</keyword>
<evidence type="ECO:0000256" key="8">
    <source>
        <dbReference type="ARBA" id="ARBA00023180"/>
    </source>
</evidence>
<dbReference type="Pfam" id="PF03567">
    <property type="entry name" value="Sulfotransfer_2"/>
    <property type="match status" value="1"/>
</dbReference>
<comment type="subcellular location">
    <subcellularLocation>
        <location evidence="1 9">Golgi apparatus membrane</location>
        <topology evidence="1 9">Single-pass type II membrane protein</topology>
    </subcellularLocation>
</comment>
<dbReference type="GO" id="GO:0008146">
    <property type="term" value="F:sulfotransferase activity"/>
    <property type="evidence" value="ECO:0007669"/>
    <property type="project" value="InterPro"/>
</dbReference>
<dbReference type="Proteomes" id="UP001165289">
    <property type="component" value="Unassembled WGS sequence"/>
</dbReference>
<dbReference type="GO" id="GO:0016051">
    <property type="term" value="P:carbohydrate biosynthetic process"/>
    <property type="evidence" value="ECO:0007669"/>
    <property type="project" value="InterPro"/>
</dbReference>
<evidence type="ECO:0000313" key="10">
    <source>
        <dbReference type="EMBL" id="KAI6661616.1"/>
    </source>
</evidence>
<proteinExistence type="inferred from homology"/>
<gene>
    <name evidence="10" type="ORF">LOD99_13489</name>
</gene>
<evidence type="ECO:0000256" key="1">
    <source>
        <dbReference type="ARBA" id="ARBA00004323"/>
    </source>
</evidence>
<dbReference type="PANTHER" id="PTHR12137:SF54">
    <property type="entry name" value="CARBOHYDRATE SULFOTRANSFERASE"/>
    <property type="match status" value="1"/>
</dbReference>
<dbReference type="PANTHER" id="PTHR12137">
    <property type="entry name" value="CARBOHYDRATE SULFOTRANSFERASE"/>
    <property type="match status" value="1"/>
</dbReference>
<keyword evidence="9" id="KW-0119">Carbohydrate metabolism</keyword>
<evidence type="ECO:0000256" key="9">
    <source>
        <dbReference type="RuleBase" id="RU364020"/>
    </source>
</evidence>
<accession>A0AAV7KRL7</accession>
<evidence type="ECO:0000256" key="4">
    <source>
        <dbReference type="ARBA" id="ARBA00022692"/>
    </source>
</evidence>
<evidence type="ECO:0000256" key="7">
    <source>
        <dbReference type="ARBA" id="ARBA00023136"/>
    </source>
</evidence>
<reference evidence="10 11" key="1">
    <citation type="journal article" date="2023" name="BMC Biol.">
        <title>The compact genome of the sponge Oopsacas minuta (Hexactinellida) is lacking key metazoan core genes.</title>
        <authorList>
            <person name="Santini S."/>
            <person name="Schenkelaars Q."/>
            <person name="Jourda C."/>
            <person name="Duchesne M."/>
            <person name="Belahbib H."/>
            <person name="Rocher C."/>
            <person name="Selva M."/>
            <person name="Riesgo A."/>
            <person name="Vervoort M."/>
            <person name="Leys S.P."/>
            <person name="Kodjabachian L."/>
            <person name="Le Bivic A."/>
            <person name="Borchiellini C."/>
            <person name="Claverie J.M."/>
            <person name="Renard E."/>
        </authorList>
    </citation>
    <scope>NUCLEOTIDE SEQUENCE [LARGE SCALE GENOMIC DNA]</scope>
    <source>
        <strain evidence="10">SPO-2</strain>
    </source>
</reference>
<keyword evidence="11" id="KW-1185">Reference proteome</keyword>
<feature type="transmembrane region" description="Helical" evidence="9">
    <location>
        <begin position="12"/>
        <end position="30"/>
    </location>
</feature>
<name>A0AAV7KRL7_9METZ</name>
<dbReference type="InterPro" id="IPR005331">
    <property type="entry name" value="Sulfotransferase"/>
</dbReference>
<keyword evidence="7 9" id="KW-0472">Membrane</keyword>
<comment type="caution">
    <text evidence="10">The sequence shown here is derived from an EMBL/GenBank/DDBJ whole genome shotgun (WGS) entry which is preliminary data.</text>
</comment>
<evidence type="ECO:0000256" key="6">
    <source>
        <dbReference type="ARBA" id="ARBA00023034"/>
    </source>
</evidence>
<dbReference type="EMBL" id="JAKMXF010000011">
    <property type="protein sequence ID" value="KAI6661616.1"/>
    <property type="molecule type" value="Genomic_DNA"/>
</dbReference>
<sequence length="434" mass="51270">MLLLDSKRRKYTFYILVICVQIVIVAYVWINVNSQKNVLVNWQDNRDLGSVLNSQYISLENHSKSGFDSTDKKEYNLENFLHSNWMEYRDRWNGEELVSMNDRIITFSPKYWEVMQTKGNHWLTENYPVFAERALQAEKYCALLREQSTFDSLDTTGRRLVYVDKYEILGCNVPKASSTTMTKTYMRLDQVLLDHQLHKGPGGSSLNISMSNSLDDNHVNARRIQTYLKVVLTRHPFSWIGSKYYFKVNNFANKEFQREECPEIIKSLYLGGLPTNENKFINDRQKLYEHLSDREFEEKLFQIRRYNAGPGKYNVTLLEYIQSLIYARKKFKNVYAGQSRICNPCAVHYDVILQCTNGFEEINRVLDFIQRDKPSEKRVHYPLGTSFFSQAKCNEEFSAIPIDIREKLYQFYEVDFMLFGYEFQNDPENLNACY</sequence>
<keyword evidence="9" id="KW-0735">Signal-anchor</keyword>
<dbReference type="InterPro" id="IPR018011">
    <property type="entry name" value="Carb_sulfotrans_8-10"/>
</dbReference>
<keyword evidence="5 9" id="KW-1133">Transmembrane helix</keyword>
<keyword evidence="3 9" id="KW-0808">Transferase</keyword>
<dbReference type="EC" id="2.8.2.-" evidence="9"/>
<keyword evidence="4 9" id="KW-0812">Transmembrane</keyword>
<dbReference type="GO" id="GO:0000139">
    <property type="term" value="C:Golgi membrane"/>
    <property type="evidence" value="ECO:0007669"/>
    <property type="project" value="UniProtKB-SubCell"/>
</dbReference>
<evidence type="ECO:0000313" key="11">
    <source>
        <dbReference type="Proteomes" id="UP001165289"/>
    </source>
</evidence>
<comment type="similarity">
    <text evidence="2 9">Belongs to the sulfotransferase 2 family.</text>
</comment>
<organism evidence="10 11">
    <name type="scientific">Oopsacas minuta</name>
    <dbReference type="NCBI Taxonomy" id="111878"/>
    <lineage>
        <taxon>Eukaryota</taxon>
        <taxon>Metazoa</taxon>
        <taxon>Porifera</taxon>
        <taxon>Hexactinellida</taxon>
        <taxon>Hexasterophora</taxon>
        <taxon>Lyssacinosida</taxon>
        <taxon>Leucopsacidae</taxon>
        <taxon>Oopsacas</taxon>
    </lineage>
</organism>
<protein>
    <recommendedName>
        <fullName evidence="9">Carbohydrate sulfotransferase</fullName>
        <ecNumber evidence="9">2.8.2.-</ecNumber>
    </recommendedName>
</protein>
<evidence type="ECO:0000256" key="2">
    <source>
        <dbReference type="ARBA" id="ARBA00006339"/>
    </source>
</evidence>